<feature type="region of interest" description="Disordered" evidence="1">
    <location>
        <begin position="138"/>
        <end position="164"/>
    </location>
</feature>
<evidence type="ECO:0000313" key="3">
    <source>
        <dbReference type="Proteomes" id="UP001266305"/>
    </source>
</evidence>
<sequence length="164" mass="17557">MWSRTAPRRPWRHGAPAFADHYDEFQEVKYLSYRGAGDTRGASLPSGFSWGAAPLGPSQAAALEPARGVTAVGTGVHRQPLRHPGGYAGAQVPEPGRGGLRRHAIPDKLTYGTIAAIGQQNEERLRCRPARPNTRCGFLPLVPRRGRDGATGPAAHSGGHRGLR</sequence>
<proteinExistence type="predicted"/>
<evidence type="ECO:0000313" key="2">
    <source>
        <dbReference type="EMBL" id="KAK2108299.1"/>
    </source>
</evidence>
<protein>
    <submittedName>
        <fullName evidence="2">Uncharacterized protein</fullName>
    </submittedName>
</protein>
<name>A0ABQ9VG01_SAGOE</name>
<organism evidence="2 3">
    <name type="scientific">Saguinus oedipus</name>
    <name type="common">Cotton-top tamarin</name>
    <name type="synonym">Oedipomidas oedipus</name>
    <dbReference type="NCBI Taxonomy" id="9490"/>
    <lineage>
        <taxon>Eukaryota</taxon>
        <taxon>Metazoa</taxon>
        <taxon>Chordata</taxon>
        <taxon>Craniata</taxon>
        <taxon>Vertebrata</taxon>
        <taxon>Euteleostomi</taxon>
        <taxon>Mammalia</taxon>
        <taxon>Eutheria</taxon>
        <taxon>Euarchontoglires</taxon>
        <taxon>Primates</taxon>
        <taxon>Haplorrhini</taxon>
        <taxon>Platyrrhini</taxon>
        <taxon>Cebidae</taxon>
        <taxon>Callitrichinae</taxon>
        <taxon>Saguinus</taxon>
    </lineage>
</organism>
<feature type="region of interest" description="Disordered" evidence="1">
    <location>
        <begin position="77"/>
        <end position="103"/>
    </location>
</feature>
<gene>
    <name evidence="2" type="ORF">P7K49_013464</name>
</gene>
<reference evidence="2 3" key="1">
    <citation type="submission" date="2023-05" db="EMBL/GenBank/DDBJ databases">
        <title>B98-5 Cell Line De Novo Hybrid Assembly: An Optical Mapping Approach.</title>
        <authorList>
            <person name="Kananen K."/>
            <person name="Auerbach J.A."/>
            <person name="Kautto E."/>
            <person name="Blachly J.S."/>
        </authorList>
    </citation>
    <scope>NUCLEOTIDE SEQUENCE [LARGE SCALE GENOMIC DNA]</scope>
    <source>
        <strain evidence="2">B95-8</strain>
        <tissue evidence="2">Cell line</tissue>
    </source>
</reference>
<accession>A0ABQ9VG01</accession>
<comment type="caution">
    <text evidence="2">The sequence shown here is derived from an EMBL/GenBank/DDBJ whole genome shotgun (WGS) entry which is preliminary data.</text>
</comment>
<evidence type="ECO:0000256" key="1">
    <source>
        <dbReference type="SAM" id="MobiDB-lite"/>
    </source>
</evidence>
<dbReference type="Proteomes" id="UP001266305">
    <property type="component" value="Unassembled WGS sequence"/>
</dbReference>
<dbReference type="EMBL" id="JASSZA010000006">
    <property type="protein sequence ID" value="KAK2108299.1"/>
    <property type="molecule type" value="Genomic_DNA"/>
</dbReference>
<keyword evidence="3" id="KW-1185">Reference proteome</keyword>